<name>A0A0E9RMR2_ANGAN</name>
<dbReference type="AlphaFoldDB" id="A0A0E9RMR2"/>
<proteinExistence type="predicted"/>
<accession>A0A0E9RMR2</accession>
<organism evidence="1">
    <name type="scientific">Anguilla anguilla</name>
    <name type="common">European freshwater eel</name>
    <name type="synonym">Muraena anguilla</name>
    <dbReference type="NCBI Taxonomy" id="7936"/>
    <lineage>
        <taxon>Eukaryota</taxon>
        <taxon>Metazoa</taxon>
        <taxon>Chordata</taxon>
        <taxon>Craniata</taxon>
        <taxon>Vertebrata</taxon>
        <taxon>Euteleostomi</taxon>
        <taxon>Actinopterygii</taxon>
        <taxon>Neopterygii</taxon>
        <taxon>Teleostei</taxon>
        <taxon>Anguilliformes</taxon>
        <taxon>Anguillidae</taxon>
        <taxon>Anguilla</taxon>
    </lineage>
</organism>
<evidence type="ECO:0000313" key="1">
    <source>
        <dbReference type="EMBL" id="JAH29653.1"/>
    </source>
</evidence>
<dbReference type="EMBL" id="GBXM01078924">
    <property type="protein sequence ID" value="JAH29653.1"/>
    <property type="molecule type" value="Transcribed_RNA"/>
</dbReference>
<reference evidence="1" key="1">
    <citation type="submission" date="2014-11" db="EMBL/GenBank/DDBJ databases">
        <authorList>
            <person name="Amaro Gonzalez C."/>
        </authorList>
    </citation>
    <scope>NUCLEOTIDE SEQUENCE</scope>
</reference>
<sequence length="30" mass="3378">MYKVLFIAPANCIAYLGLDHADGIWKEVLI</sequence>
<reference evidence="1" key="2">
    <citation type="journal article" date="2015" name="Fish Shellfish Immunol.">
        <title>Early steps in the European eel (Anguilla anguilla)-Vibrio vulnificus interaction in the gills: Role of the RtxA13 toxin.</title>
        <authorList>
            <person name="Callol A."/>
            <person name="Pajuelo D."/>
            <person name="Ebbesson L."/>
            <person name="Teles M."/>
            <person name="MacKenzie S."/>
            <person name="Amaro C."/>
        </authorList>
    </citation>
    <scope>NUCLEOTIDE SEQUENCE</scope>
</reference>
<protein>
    <submittedName>
        <fullName evidence="1">Uncharacterized protein</fullName>
    </submittedName>
</protein>